<dbReference type="AlphaFoldDB" id="S3KGG4"/>
<dbReference type="SUPFAM" id="SSF48208">
    <property type="entry name" value="Six-hairpin glycosidases"/>
    <property type="match status" value="1"/>
</dbReference>
<evidence type="ECO:0000313" key="1">
    <source>
        <dbReference type="EMBL" id="EPF31332.1"/>
    </source>
</evidence>
<organism evidence="1 2">
    <name type="scientific">Treponema maltophilum ATCC 51939</name>
    <dbReference type="NCBI Taxonomy" id="1125699"/>
    <lineage>
        <taxon>Bacteria</taxon>
        <taxon>Pseudomonadati</taxon>
        <taxon>Spirochaetota</taxon>
        <taxon>Spirochaetia</taxon>
        <taxon>Spirochaetales</taxon>
        <taxon>Treponemataceae</taxon>
        <taxon>Treponema</taxon>
    </lineage>
</organism>
<protein>
    <submittedName>
        <fullName evidence="1">Uncharacterized protein</fullName>
    </submittedName>
</protein>
<dbReference type="RefSeq" id="WP_016525943.1">
    <property type="nucleotide sequence ID" value="NZ_KE332518.1"/>
</dbReference>
<sequence>MEIKITESGTGTLRVYADGKKKFDIKNIVASPGYAGKSTGTALCGNTAQTFFPGCVQSTAVNRIGDAYFKIDDTWIFTSGGKKNISSFISFPAEEPELFIPSVLFKKNEKGAGRFFKGGIEQKFVLYEDRTPLPGCTVLAEKNRVIMCCLDKPLKQFKYKSALVSSFIKGKQAVYAFYFPGREAPFSYQGKTRTVFPAREKCYEEIPECSEKKPYVIKRSRFIYFADFEAETAGANTAELKTAGTKHDDCFIDYNKVFDAYCAFIQIYTGYARKKFFAQKTATFFDWPLWFELKKRHLLFLSEKKGPCEAYIKMGKGNGDIQDVYEFTGASFLIKSIEAAFVFSESGNPALAEKIGTFFLQAENPPMSGIFRDNRNLKTGEWGGYLGIAEDKTYGTSVNARCNGEAMLAYLRLYESLLKRGVKREDFILLAKRVAFFYLKCQLKNGSFGRWWTASGKVVNKDGTNGAYIVCLLIALVPYCDSAEKEPIDKAIARAAVYYGSLIENADFYGDTLDADACDKESAVILLRMSLDLYEYTGKKEYVQNARKAAHFILTWTWFYDVPFLPSSPLGKAKFLTAGMTAVSTAHHHLDFYGMYIARDFFRLAKILGETDGTFYDASARLMMNACRQLISCEKTPLGKGPEFTGWQPEQINHTAWDYFDRADRQKGFFDVCIAWVPVLTLGAYLSIKAEFPEKGLS</sequence>
<gene>
    <name evidence="1" type="ORF">HMPREF9194_01678</name>
</gene>
<dbReference type="EMBL" id="ATFF01000006">
    <property type="protein sequence ID" value="EPF31332.1"/>
    <property type="molecule type" value="Genomic_DNA"/>
</dbReference>
<comment type="caution">
    <text evidence="1">The sequence shown here is derived from an EMBL/GenBank/DDBJ whole genome shotgun (WGS) entry which is preliminary data.</text>
</comment>
<dbReference type="HOGENOM" id="CLU_408769_0_0_12"/>
<dbReference type="STRING" id="1125699.HMPREF9194_01678"/>
<dbReference type="PATRIC" id="fig|1125699.3.peg.1693"/>
<reference evidence="1 2" key="1">
    <citation type="submission" date="2013-04" db="EMBL/GenBank/DDBJ databases">
        <title>The Genome Sequence of Treponema maltophilum ATCC 51939.</title>
        <authorList>
            <consortium name="The Broad Institute Genomics Platform"/>
            <person name="Earl A."/>
            <person name="Ward D."/>
            <person name="Feldgarden M."/>
            <person name="Gevers D."/>
            <person name="Leonetti C."/>
            <person name="Blanton J.M."/>
            <person name="Dewhirst F.E."/>
            <person name="Izard J."/>
            <person name="Walker B."/>
            <person name="Young S."/>
            <person name="Zeng Q."/>
            <person name="Gargeya S."/>
            <person name="Fitzgerald M."/>
            <person name="Haas B."/>
            <person name="Abouelleil A."/>
            <person name="Allen A.W."/>
            <person name="Alvarado L."/>
            <person name="Arachchi H.M."/>
            <person name="Berlin A.M."/>
            <person name="Chapman S.B."/>
            <person name="Gainer-Dewar J."/>
            <person name="Goldberg J."/>
            <person name="Griggs A."/>
            <person name="Gujja S."/>
            <person name="Hansen M."/>
            <person name="Howarth C."/>
            <person name="Imamovic A."/>
            <person name="Ireland A."/>
            <person name="Larimer J."/>
            <person name="McCowan C."/>
            <person name="Murphy C."/>
            <person name="Pearson M."/>
            <person name="Poon T.W."/>
            <person name="Priest M."/>
            <person name="Roberts A."/>
            <person name="Saif S."/>
            <person name="Shea T."/>
            <person name="Sisk P."/>
            <person name="Sykes S."/>
            <person name="Wortman J."/>
            <person name="Nusbaum C."/>
            <person name="Birren B."/>
        </authorList>
    </citation>
    <scope>NUCLEOTIDE SEQUENCE [LARGE SCALE GENOMIC DNA]</scope>
    <source>
        <strain evidence="1 2">ATCC 51939</strain>
    </source>
</reference>
<dbReference type="InterPro" id="IPR008928">
    <property type="entry name" value="6-hairpin_glycosidase_sf"/>
</dbReference>
<keyword evidence="2" id="KW-1185">Reference proteome</keyword>
<dbReference type="Proteomes" id="UP000014541">
    <property type="component" value="Unassembled WGS sequence"/>
</dbReference>
<dbReference type="GO" id="GO:0005975">
    <property type="term" value="P:carbohydrate metabolic process"/>
    <property type="evidence" value="ECO:0007669"/>
    <property type="project" value="InterPro"/>
</dbReference>
<evidence type="ECO:0000313" key="2">
    <source>
        <dbReference type="Proteomes" id="UP000014541"/>
    </source>
</evidence>
<dbReference type="OrthoDB" id="366098at2"/>
<accession>S3KGG4</accession>
<name>S3KGG4_TREMA</name>
<proteinExistence type="predicted"/>
<dbReference type="eggNOG" id="COG1331">
    <property type="taxonomic scope" value="Bacteria"/>
</dbReference>